<name>A0A3S3QKV1_9BACT</name>
<dbReference type="Proteomes" id="UP000288892">
    <property type="component" value="Unassembled WGS sequence"/>
</dbReference>
<protein>
    <recommendedName>
        <fullName evidence="5">Zinc-or iron-chelating domain-containing protein</fullName>
    </recommendedName>
</protein>
<dbReference type="InterPro" id="IPR005358">
    <property type="entry name" value="Puta_zinc/iron-chelating_dom"/>
</dbReference>
<organism evidence="1 3">
    <name type="scientific">Candidatus Electrothrix marina</name>
    <dbReference type="NCBI Taxonomy" id="1859130"/>
    <lineage>
        <taxon>Bacteria</taxon>
        <taxon>Pseudomonadati</taxon>
        <taxon>Thermodesulfobacteriota</taxon>
        <taxon>Desulfobulbia</taxon>
        <taxon>Desulfobulbales</taxon>
        <taxon>Desulfobulbaceae</taxon>
        <taxon>Candidatus Electrothrix</taxon>
    </lineage>
</organism>
<dbReference type="Proteomes" id="UP000286862">
    <property type="component" value="Unassembled WGS sequence"/>
</dbReference>
<evidence type="ECO:0000313" key="1">
    <source>
        <dbReference type="EMBL" id="RWX47307.1"/>
    </source>
</evidence>
<evidence type="ECO:0000313" key="3">
    <source>
        <dbReference type="Proteomes" id="UP000286862"/>
    </source>
</evidence>
<evidence type="ECO:0000313" key="2">
    <source>
        <dbReference type="EMBL" id="RWX52331.1"/>
    </source>
</evidence>
<evidence type="ECO:0000313" key="4">
    <source>
        <dbReference type="Proteomes" id="UP000288892"/>
    </source>
</evidence>
<comment type="caution">
    <text evidence="1">The sequence shown here is derived from an EMBL/GenBank/DDBJ whole genome shotgun (WGS) entry which is preliminary data.</text>
</comment>
<sequence length="139" mass="16101">MKKIPATLSDIFTCARCGSCCQGETTVSLDQDDQERMIAELGLTRQEVEEKYWRVTGNVVQMKIVDHHCIFYTENTGCTVHVGRPWRCGQWPLHPSMLADENNFLTIRESCPGINQELSWEEFCRIFKQLLEQEDKLLC</sequence>
<dbReference type="AlphaFoldDB" id="A0A3S3QKV1"/>
<evidence type="ECO:0008006" key="5">
    <source>
        <dbReference type="Google" id="ProtNLM"/>
    </source>
</evidence>
<reference evidence="3 4" key="1">
    <citation type="submission" date="2017-01" db="EMBL/GenBank/DDBJ databases">
        <title>The cable genome- insights into the physiology and evolution of filamentous bacteria capable of sulfide oxidation via long distance electron transfer.</title>
        <authorList>
            <person name="Schreiber L."/>
            <person name="Bjerg J.T."/>
            <person name="Boggild A."/>
            <person name="Van De Vossenberg J."/>
            <person name="Meysman F."/>
            <person name="Nielsen L.P."/>
            <person name="Schramm A."/>
            <person name="Kjeldsen K.U."/>
        </authorList>
    </citation>
    <scope>NUCLEOTIDE SEQUENCE [LARGE SCALE GENOMIC DNA]</scope>
    <source>
        <strain evidence="1">A2</strain>
        <strain evidence="2">A5</strain>
    </source>
</reference>
<dbReference type="Pfam" id="PF03692">
    <property type="entry name" value="CxxCxxCC"/>
    <property type="match status" value="1"/>
</dbReference>
<dbReference type="PANTHER" id="PTHR35866">
    <property type="entry name" value="PUTATIVE-RELATED"/>
    <property type="match status" value="1"/>
</dbReference>
<keyword evidence="4" id="KW-1185">Reference proteome</keyword>
<dbReference type="PANTHER" id="PTHR35866:SF1">
    <property type="entry name" value="YKGJ FAMILY CYSTEINE CLUSTER PROTEIN"/>
    <property type="match status" value="1"/>
</dbReference>
<dbReference type="EMBL" id="MTKQ01000172">
    <property type="protein sequence ID" value="RWX47307.1"/>
    <property type="molecule type" value="Genomic_DNA"/>
</dbReference>
<accession>A0A3S3QKV1</accession>
<dbReference type="EMBL" id="MTKS01000019">
    <property type="protein sequence ID" value="RWX52331.1"/>
    <property type="molecule type" value="Genomic_DNA"/>
</dbReference>
<gene>
    <name evidence="1" type="ORF">VT99_11721</name>
    <name evidence="2" type="ORF">VU01_10195</name>
</gene>
<proteinExistence type="predicted"/>